<evidence type="ECO:0000259" key="9">
    <source>
        <dbReference type="Pfam" id="PF13742"/>
    </source>
</evidence>
<comment type="function">
    <text evidence="5">Bidirectionally degrades single-stranded DNA into large acid-insoluble oligonucleotides, which are then degraded further into small acid-soluble oligonucleotides.</text>
</comment>
<evidence type="ECO:0000256" key="6">
    <source>
        <dbReference type="RuleBase" id="RU004355"/>
    </source>
</evidence>
<evidence type="ECO:0000313" key="10">
    <source>
        <dbReference type="EMBL" id="MCU0104972.1"/>
    </source>
</evidence>
<keyword evidence="11" id="KW-1185">Reference proteome</keyword>
<comment type="caution">
    <text evidence="10">The sequence shown here is derived from an EMBL/GenBank/DDBJ whole genome shotgun (WGS) entry which is preliminary data.</text>
</comment>
<keyword evidence="3 5" id="KW-0378">Hydrolase</keyword>
<evidence type="ECO:0000256" key="4">
    <source>
        <dbReference type="ARBA" id="ARBA00022839"/>
    </source>
</evidence>
<dbReference type="GO" id="GO:0008855">
    <property type="term" value="F:exodeoxyribonuclease VII activity"/>
    <property type="evidence" value="ECO:0007669"/>
    <property type="project" value="UniProtKB-EC"/>
</dbReference>
<protein>
    <recommendedName>
        <fullName evidence="5">Exodeoxyribonuclease 7 large subunit</fullName>
        <ecNumber evidence="5">3.1.11.6</ecNumber>
    </recommendedName>
    <alternativeName>
        <fullName evidence="5">Exodeoxyribonuclease VII large subunit</fullName>
        <shortName evidence="5">Exonuclease VII large subunit</shortName>
    </alternativeName>
</protein>
<keyword evidence="7" id="KW-0175">Coiled coil</keyword>
<evidence type="ECO:0000256" key="5">
    <source>
        <dbReference type="HAMAP-Rule" id="MF_00378"/>
    </source>
</evidence>
<name>A0ABT2PYZ7_9MOLU</name>
<dbReference type="PANTHER" id="PTHR30008:SF0">
    <property type="entry name" value="EXODEOXYRIBONUCLEASE 7 LARGE SUBUNIT"/>
    <property type="match status" value="1"/>
</dbReference>
<reference evidence="11" key="1">
    <citation type="submission" date="2023-07" db="EMBL/GenBank/DDBJ databases">
        <title>Novel Mycoplasma species identified in domestic and wild animals.</title>
        <authorList>
            <person name="Volokhov D.V."/>
            <person name="Furtak V.A."/>
            <person name="Zagorodnyaya T.A."/>
        </authorList>
    </citation>
    <scope>NUCLEOTIDE SEQUENCE [LARGE SCALE GENOMIC DNA]</scope>
    <source>
        <strain evidence="11">92-19</strain>
    </source>
</reference>
<dbReference type="PANTHER" id="PTHR30008">
    <property type="entry name" value="EXODEOXYRIBONUCLEASE 7 LARGE SUBUNIT"/>
    <property type="match status" value="1"/>
</dbReference>
<comment type="similarity">
    <text evidence="5 6">Belongs to the XseA family.</text>
</comment>
<proteinExistence type="inferred from homology"/>
<dbReference type="InterPro" id="IPR025824">
    <property type="entry name" value="OB-fold_nuc-bd_dom"/>
</dbReference>
<feature type="domain" description="Exonuclease VII large subunit C-terminal" evidence="8">
    <location>
        <begin position="125"/>
        <end position="437"/>
    </location>
</feature>
<comment type="catalytic activity">
    <reaction evidence="5 6">
        <text>Exonucleolytic cleavage in either 5'- to 3'- or 3'- to 5'-direction to yield nucleoside 5'-phosphates.</text>
        <dbReference type="EC" id="3.1.11.6"/>
    </reaction>
</comment>
<dbReference type="EMBL" id="JAOEGN010000007">
    <property type="protein sequence ID" value="MCU0104972.1"/>
    <property type="molecule type" value="Genomic_DNA"/>
</dbReference>
<dbReference type="HAMAP" id="MF_00378">
    <property type="entry name" value="Exonuc_7_L"/>
    <property type="match status" value="1"/>
</dbReference>
<feature type="coiled-coil region" evidence="7">
    <location>
        <begin position="308"/>
        <end position="335"/>
    </location>
</feature>
<keyword evidence="4 5" id="KW-0269">Exonuclease</keyword>
<evidence type="ECO:0000256" key="3">
    <source>
        <dbReference type="ARBA" id="ARBA00022801"/>
    </source>
</evidence>
<evidence type="ECO:0000259" key="8">
    <source>
        <dbReference type="Pfam" id="PF02601"/>
    </source>
</evidence>
<evidence type="ECO:0000313" key="11">
    <source>
        <dbReference type="Proteomes" id="UP001209076"/>
    </source>
</evidence>
<evidence type="ECO:0000256" key="1">
    <source>
        <dbReference type="ARBA" id="ARBA00022490"/>
    </source>
</evidence>
<organism evidence="10 11">
    <name type="scientific">Paracholeplasma vituli</name>
    <dbReference type="NCBI Taxonomy" id="69473"/>
    <lineage>
        <taxon>Bacteria</taxon>
        <taxon>Bacillati</taxon>
        <taxon>Mycoplasmatota</taxon>
        <taxon>Mollicutes</taxon>
        <taxon>Acholeplasmatales</taxon>
        <taxon>Acholeplasmataceae</taxon>
        <taxon>Paracholeplasma</taxon>
    </lineage>
</organism>
<dbReference type="Pfam" id="PF13742">
    <property type="entry name" value="tRNA_anti_2"/>
    <property type="match status" value="1"/>
</dbReference>
<keyword evidence="1 5" id="KW-0963">Cytoplasm</keyword>
<accession>A0ABT2PYZ7</accession>
<dbReference type="EC" id="3.1.11.6" evidence="5"/>
<dbReference type="InterPro" id="IPR020579">
    <property type="entry name" value="Exonuc_VII_lsu_C"/>
</dbReference>
<dbReference type="NCBIfam" id="TIGR00237">
    <property type="entry name" value="xseA"/>
    <property type="match status" value="1"/>
</dbReference>
<feature type="domain" description="OB-fold nucleic acid binding" evidence="9">
    <location>
        <begin position="7"/>
        <end position="100"/>
    </location>
</feature>
<evidence type="ECO:0000256" key="7">
    <source>
        <dbReference type="SAM" id="Coils"/>
    </source>
</evidence>
<dbReference type="Proteomes" id="UP001209076">
    <property type="component" value="Unassembled WGS sequence"/>
</dbReference>
<dbReference type="Pfam" id="PF02601">
    <property type="entry name" value="Exonuc_VII_L"/>
    <property type="match status" value="1"/>
</dbReference>
<keyword evidence="2 5" id="KW-0540">Nuclease</keyword>
<dbReference type="RefSeq" id="WP_262096233.1">
    <property type="nucleotide sequence ID" value="NZ_JAOEGN010000007.1"/>
</dbReference>
<sequence>MQDIRYLTVTALTKYIKQILENDKHLGQIYIKGEISNLTKHSRGHFYFTLKDEGAQIRVTMFSNYVKNLNFSPKDGDKVRLFGSISLYEAGGSYAINAYTLEQDGIGSLYLAYEKLKKSLNDLGYFDPKRKKAIPNYPKAIGVITSPTGAAIRDIIHTIERRYPSATLYLYPALVQGEEAKYSIEKQIQKANKDQLVDVLIVGRGGGSIEDLWAFNEMPVIEAILQSKIPIISAVGHETDFTLADFVSDLRAPTPTAAGELSTPSKDTLLELVSGYRNQLEVYTRKHIEQQKTRLVHLDERLASKAPMALIKQLYERYQNANKQLEGSMERLLSGKKHQFDLLNQRLQDYDIQTLIAYKVEKTTQLANNLTQNYERLRVKKEDQFQLLLQALKHQNPLSLMDKGYTYTTKNQKRIESVTDIEVGDAIETTLKDGKLTSVVKNKETHTWK</sequence>
<evidence type="ECO:0000256" key="2">
    <source>
        <dbReference type="ARBA" id="ARBA00022722"/>
    </source>
</evidence>
<gene>
    <name evidence="5 10" type="primary">xseA</name>
    <name evidence="10" type="ORF">N7603_04810</name>
</gene>
<dbReference type="CDD" id="cd04489">
    <property type="entry name" value="ExoVII_LU_OBF"/>
    <property type="match status" value="1"/>
</dbReference>
<dbReference type="InterPro" id="IPR003753">
    <property type="entry name" value="Exonuc_VII_L"/>
</dbReference>
<comment type="subunit">
    <text evidence="5">Heterooligomer composed of large and small subunits.</text>
</comment>
<comment type="subcellular location">
    <subcellularLocation>
        <location evidence="5 6">Cytoplasm</location>
    </subcellularLocation>
</comment>